<name>A0AAE1SSW6_9SOLA</name>
<comment type="caution">
    <text evidence="2">The sequence shown here is derived from an EMBL/GenBank/DDBJ whole genome shotgun (WGS) entry which is preliminary data.</text>
</comment>
<dbReference type="Proteomes" id="UP001291623">
    <property type="component" value="Unassembled WGS sequence"/>
</dbReference>
<accession>A0AAE1SSW6</accession>
<organism evidence="2 3">
    <name type="scientific">Anisodus tanguticus</name>
    <dbReference type="NCBI Taxonomy" id="243964"/>
    <lineage>
        <taxon>Eukaryota</taxon>
        <taxon>Viridiplantae</taxon>
        <taxon>Streptophyta</taxon>
        <taxon>Embryophyta</taxon>
        <taxon>Tracheophyta</taxon>
        <taxon>Spermatophyta</taxon>
        <taxon>Magnoliopsida</taxon>
        <taxon>eudicotyledons</taxon>
        <taxon>Gunneridae</taxon>
        <taxon>Pentapetalae</taxon>
        <taxon>asterids</taxon>
        <taxon>lamiids</taxon>
        <taxon>Solanales</taxon>
        <taxon>Solanaceae</taxon>
        <taxon>Solanoideae</taxon>
        <taxon>Hyoscyameae</taxon>
        <taxon>Anisodus</taxon>
    </lineage>
</organism>
<feature type="region of interest" description="Disordered" evidence="1">
    <location>
        <begin position="33"/>
        <end position="62"/>
    </location>
</feature>
<gene>
    <name evidence="2" type="ORF">RND71_005665</name>
</gene>
<dbReference type="AlphaFoldDB" id="A0AAE1SSW6"/>
<proteinExistence type="predicted"/>
<evidence type="ECO:0000313" key="2">
    <source>
        <dbReference type="EMBL" id="KAK4374988.1"/>
    </source>
</evidence>
<protein>
    <submittedName>
        <fullName evidence="2">Uncharacterized protein</fullName>
    </submittedName>
</protein>
<evidence type="ECO:0000256" key="1">
    <source>
        <dbReference type="SAM" id="MobiDB-lite"/>
    </source>
</evidence>
<keyword evidence="3" id="KW-1185">Reference proteome</keyword>
<dbReference type="EMBL" id="JAVYJV010000003">
    <property type="protein sequence ID" value="KAK4374988.1"/>
    <property type="molecule type" value="Genomic_DNA"/>
</dbReference>
<sequence>MYDRYVEECIVGSALALAWEICQKVHKKSRTDGVLHGLPKQGETTGIDMGRKGAQEGSGGPQ</sequence>
<reference evidence="2" key="1">
    <citation type="submission" date="2023-12" db="EMBL/GenBank/DDBJ databases">
        <title>Genome assembly of Anisodus tanguticus.</title>
        <authorList>
            <person name="Wang Y.-J."/>
        </authorList>
    </citation>
    <scope>NUCLEOTIDE SEQUENCE</scope>
    <source>
        <strain evidence="2">KB-2021</strain>
        <tissue evidence="2">Leaf</tissue>
    </source>
</reference>
<evidence type="ECO:0000313" key="3">
    <source>
        <dbReference type="Proteomes" id="UP001291623"/>
    </source>
</evidence>